<evidence type="ECO:0000313" key="3">
    <source>
        <dbReference type="EMBL" id="KAJ4956327.1"/>
    </source>
</evidence>
<feature type="transmembrane region" description="Helical" evidence="1">
    <location>
        <begin position="167"/>
        <end position="186"/>
    </location>
</feature>
<keyword evidence="2" id="KW-0732">Signal</keyword>
<gene>
    <name evidence="3" type="ORF">NE237_013110</name>
</gene>
<feature type="signal peptide" evidence="2">
    <location>
        <begin position="1"/>
        <end position="23"/>
    </location>
</feature>
<keyword evidence="1" id="KW-0472">Membrane</keyword>
<dbReference type="InterPro" id="IPR045272">
    <property type="entry name" value="ANXUR1/2-like"/>
</dbReference>
<dbReference type="GO" id="GO:0004714">
    <property type="term" value="F:transmembrane receptor protein tyrosine kinase activity"/>
    <property type="evidence" value="ECO:0007669"/>
    <property type="project" value="InterPro"/>
</dbReference>
<dbReference type="PANTHER" id="PTHR34590:SF6">
    <property type="entry name" value="RECEPTOR-LIKE KINASE"/>
    <property type="match status" value="1"/>
</dbReference>
<comment type="caution">
    <text evidence="3">The sequence shown here is derived from an EMBL/GenBank/DDBJ whole genome shotgun (WGS) entry which is preliminary data.</text>
</comment>
<organism evidence="3 4">
    <name type="scientific">Protea cynaroides</name>
    <dbReference type="NCBI Taxonomy" id="273540"/>
    <lineage>
        <taxon>Eukaryota</taxon>
        <taxon>Viridiplantae</taxon>
        <taxon>Streptophyta</taxon>
        <taxon>Embryophyta</taxon>
        <taxon>Tracheophyta</taxon>
        <taxon>Spermatophyta</taxon>
        <taxon>Magnoliopsida</taxon>
        <taxon>Proteales</taxon>
        <taxon>Proteaceae</taxon>
        <taxon>Protea</taxon>
    </lineage>
</organism>
<keyword evidence="4" id="KW-1185">Reference proteome</keyword>
<reference evidence="3" key="1">
    <citation type="journal article" date="2023" name="Plant J.">
        <title>The genome of the king protea, Protea cynaroides.</title>
        <authorList>
            <person name="Chang J."/>
            <person name="Duong T.A."/>
            <person name="Schoeman C."/>
            <person name="Ma X."/>
            <person name="Roodt D."/>
            <person name="Barker N."/>
            <person name="Li Z."/>
            <person name="Van de Peer Y."/>
            <person name="Mizrachi E."/>
        </authorList>
    </citation>
    <scope>NUCLEOTIDE SEQUENCE</scope>
    <source>
        <tissue evidence="3">Young leaves</tissue>
    </source>
</reference>
<proteinExistence type="predicted"/>
<evidence type="ECO:0000256" key="2">
    <source>
        <dbReference type="SAM" id="SignalP"/>
    </source>
</evidence>
<evidence type="ECO:0000313" key="4">
    <source>
        <dbReference type="Proteomes" id="UP001141806"/>
    </source>
</evidence>
<accession>A0A9Q0JYM6</accession>
<evidence type="ECO:0000256" key="1">
    <source>
        <dbReference type="SAM" id="Phobius"/>
    </source>
</evidence>
<feature type="chain" id="PRO_5040360753" evidence="2">
    <location>
        <begin position="24"/>
        <end position="209"/>
    </location>
</feature>
<dbReference type="Gene3D" id="2.60.120.430">
    <property type="entry name" value="Galactose-binding lectin"/>
    <property type="match status" value="1"/>
</dbReference>
<dbReference type="EMBL" id="JAMYWD010000011">
    <property type="protein sequence ID" value="KAJ4956327.1"/>
    <property type="molecule type" value="Genomic_DNA"/>
</dbReference>
<keyword evidence="1" id="KW-1133">Transmembrane helix</keyword>
<dbReference type="NCBIfam" id="TIGR01167">
    <property type="entry name" value="LPXTG_anchor"/>
    <property type="match status" value="1"/>
</dbReference>
<dbReference type="AlphaFoldDB" id="A0A9Q0JYM6"/>
<dbReference type="Proteomes" id="UP001141806">
    <property type="component" value="Unassembled WGS sequence"/>
</dbReference>
<dbReference type="PANTHER" id="PTHR34590">
    <property type="entry name" value="OS03G0124300 PROTEIN-RELATED"/>
    <property type="match status" value="1"/>
</dbReference>
<sequence>MDILSQNSRFFLLLFYFLHLSFSCRLSFAFFPIDNYLIDCGSNADTTVDIDNRHFLGDSSKPGSVLLPVTRSISLKDQNPSLGSSPLYQTARVFTKPSNYEFNIKQNGTHLALNISIGPSSLSSSSRVNVILNGVEIMKMNNSMGSLDGKLSVGSVLQSSLRGETNVFVLSVIGVSLLLAAVGVMYRKRTEVGEYMAWSPLPVDASESS</sequence>
<keyword evidence="1" id="KW-0812">Transmembrane</keyword>
<dbReference type="OrthoDB" id="1928639at2759"/>
<name>A0A9Q0JYM6_9MAGN</name>
<protein>
    <submittedName>
        <fullName evidence="3">Uncharacterized protein</fullName>
    </submittedName>
</protein>